<protein>
    <submittedName>
        <fullName evidence="1">Uncharacterized protein</fullName>
    </submittedName>
</protein>
<comment type="caution">
    <text evidence="1">The sequence shown here is derived from an EMBL/GenBank/DDBJ whole genome shotgun (WGS) entry which is preliminary data.</text>
</comment>
<proteinExistence type="predicted"/>
<evidence type="ECO:0000313" key="1">
    <source>
        <dbReference type="EMBL" id="KAK4791633.1"/>
    </source>
</evidence>
<sequence>MVKDIQDASKLFEPIYDETNGGDGYDSLEVSPRLVDETIEKGIIVNASIHFNFDYFYSLYVDR</sequence>
<dbReference type="Gene3D" id="3.20.20.70">
    <property type="entry name" value="Aldolase class I"/>
    <property type="match status" value="1"/>
</dbReference>
<gene>
    <name evidence="1" type="ORF">SAY86_032046</name>
</gene>
<accession>A0AAN7M4R1</accession>
<dbReference type="EMBL" id="JAXQNO010000009">
    <property type="protein sequence ID" value="KAK4791633.1"/>
    <property type="molecule type" value="Genomic_DNA"/>
</dbReference>
<evidence type="ECO:0000313" key="2">
    <source>
        <dbReference type="Proteomes" id="UP001346149"/>
    </source>
</evidence>
<organism evidence="1 2">
    <name type="scientific">Trapa natans</name>
    <name type="common">Water chestnut</name>
    <dbReference type="NCBI Taxonomy" id="22666"/>
    <lineage>
        <taxon>Eukaryota</taxon>
        <taxon>Viridiplantae</taxon>
        <taxon>Streptophyta</taxon>
        <taxon>Embryophyta</taxon>
        <taxon>Tracheophyta</taxon>
        <taxon>Spermatophyta</taxon>
        <taxon>Magnoliopsida</taxon>
        <taxon>eudicotyledons</taxon>
        <taxon>Gunneridae</taxon>
        <taxon>Pentapetalae</taxon>
        <taxon>rosids</taxon>
        <taxon>malvids</taxon>
        <taxon>Myrtales</taxon>
        <taxon>Lythraceae</taxon>
        <taxon>Trapa</taxon>
    </lineage>
</organism>
<name>A0AAN7M4R1_TRANT</name>
<dbReference type="Proteomes" id="UP001346149">
    <property type="component" value="Unassembled WGS sequence"/>
</dbReference>
<reference evidence="1 2" key="1">
    <citation type="journal article" date="2023" name="Hortic Res">
        <title>Pangenome of water caltrop reveals structural variations and asymmetric subgenome divergence after allopolyploidization.</title>
        <authorList>
            <person name="Zhang X."/>
            <person name="Chen Y."/>
            <person name="Wang L."/>
            <person name="Yuan Y."/>
            <person name="Fang M."/>
            <person name="Shi L."/>
            <person name="Lu R."/>
            <person name="Comes H.P."/>
            <person name="Ma Y."/>
            <person name="Chen Y."/>
            <person name="Huang G."/>
            <person name="Zhou Y."/>
            <person name="Zheng Z."/>
            <person name="Qiu Y."/>
        </authorList>
    </citation>
    <scope>NUCLEOTIDE SEQUENCE [LARGE SCALE GENOMIC DNA]</scope>
    <source>
        <strain evidence="1">F231</strain>
    </source>
</reference>
<dbReference type="InterPro" id="IPR013785">
    <property type="entry name" value="Aldolase_TIM"/>
</dbReference>
<dbReference type="AlphaFoldDB" id="A0AAN7M4R1"/>
<keyword evidence="2" id="KW-1185">Reference proteome</keyword>